<accession>A0A9P4HBP6</accession>
<dbReference type="InterPro" id="IPR018957">
    <property type="entry name" value="Znf_C3HC4_RING-type"/>
</dbReference>
<evidence type="ECO:0000313" key="6">
    <source>
        <dbReference type="EMBL" id="KAF2031137.1"/>
    </source>
</evidence>
<dbReference type="AlphaFoldDB" id="A0A9P4HBP6"/>
<dbReference type="PROSITE" id="PS50089">
    <property type="entry name" value="ZF_RING_2"/>
    <property type="match status" value="1"/>
</dbReference>
<evidence type="ECO:0000259" key="5">
    <source>
        <dbReference type="PROSITE" id="PS50089"/>
    </source>
</evidence>
<name>A0A9P4HBP6_9PLEO</name>
<keyword evidence="2 4" id="KW-0863">Zinc-finger</keyword>
<dbReference type="Proteomes" id="UP000799777">
    <property type="component" value="Unassembled WGS sequence"/>
</dbReference>
<dbReference type="EMBL" id="ML978183">
    <property type="protein sequence ID" value="KAF2031137.1"/>
    <property type="molecule type" value="Genomic_DNA"/>
</dbReference>
<evidence type="ECO:0000313" key="7">
    <source>
        <dbReference type="Proteomes" id="UP000799777"/>
    </source>
</evidence>
<dbReference type="InterPro" id="IPR001841">
    <property type="entry name" value="Znf_RING"/>
</dbReference>
<evidence type="ECO:0000256" key="4">
    <source>
        <dbReference type="PROSITE-ProRule" id="PRU00175"/>
    </source>
</evidence>
<dbReference type="PROSITE" id="PS00518">
    <property type="entry name" value="ZF_RING_1"/>
    <property type="match status" value="1"/>
</dbReference>
<sequence length="328" mass="37402">MPSKPVLYEDFVDHVLAALPSTAAPGEPSCPICNAVYGQAGPGLPGVGRRTFIQDVVEAVKTPCGHNFCTFCIAAWLKARQPTNCPMCRGDIVLPQPLRDWDEEGHWTSDDTAVDGLAISLHVPYTRSVAIHQILTYSTRQQLLTNVNMGFMWNPTAMIFDLTRLMVTIARRFHYQANREVVPQDLSYMRLHNPVDRMTDLERADTRDLEYFARPDAPLTKHPDAINMYKLLCSYITRLSRNFGATRGKCYGWQDPAYWFYKHIKREMRHANGGIGKNKWRYYVRCVSKAVVIWQCYCEHVLQIKAGKFDLTVDDRRAGEGVIAVRVD</sequence>
<keyword evidence="7" id="KW-1185">Reference proteome</keyword>
<dbReference type="InterPro" id="IPR017907">
    <property type="entry name" value="Znf_RING_CS"/>
</dbReference>
<keyword evidence="3" id="KW-0862">Zinc</keyword>
<dbReference type="OrthoDB" id="6270329at2759"/>
<reference evidence="6" key="1">
    <citation type="journal article" date="2020" name="Stud. Mycol.">
        <title>101 Dothideomycetes genomes: a test case for predicting lifestyles and emergence of pathogens.</title>
        <authorList>
            <person name="Haridas S."/>
            <person name="Albert R."/>
            <person name="Binder M."/>
            <person name="Bloem J."/>
            <person name="Labutti K."/>
            <person name="Salamov A."/>
            <person name="Andreopoulos B."/>
            <person name="Baker S."/>
            <person name="Barry K."/>
            <person name="Bills G."/>
            <person name="Bluhm B."/>
            <person name="Cannon C."/>
            <person name="Castanera R."/>
            <person name="Culley D."/>
            <person name="Daum C."/>
            <person name="Ezra D."/>
            <person name="Gonzalez J."/>
            <person name="Henrissat B."/>
            <person name="Kuo A."/>
            <person name="Liang C."/>
            <person name="Lipzen A."/>
            <person name="Lutzoni F."/>
            <person name="Magnuson J."/>
            <person name="Mondo S."/>
            <person name="Nolan M."/>
            <person name="Ohm R."/>
            <person name="Pangilinan J."/>
            <person name="Park H.-J."/>
            <person name="Ramirez L."/>
            <person name="Alfaro M."/>
            <person name="Sun H."/>
            <person name="Tritt A."/>
            <person name="Yoshinaga Y."/>
            <person name="Zwiers L.-H."/>
            <person name="Turgeon B."/>
            <person name="Goodwin S."/>
            <person name="Spatafora J."/>
            <person name="Crous P."/>
            <person name="Grigoriev I."/>
        </authorList>
    </citation>
    <scope>NUCLEOTIDE SEQUENCE</scope>
    <source>
        <strain evidence="6">CBS 110217</strain>
    </source>
</reference>
<gene>
    <name evidence="6" type="ORF">EK21DRAFT_99897</name>
</gene>
<feature type="domain" description="RING-type" evidence="5">
    <location>
        <begin position="30"/>
        <end position="89"/>
    </location>
</feature>
<evidence type="ECO:0000256" key="1">
    <source>
        <dbReference type="ARBA" id="ARBA00022723"/>
    </source>
</evidence>
<dbReference type="Gene3D" id="3.30.40.10">
    <property type="entry name" value="Zinc/RING finger domain, C3HC4 (zinc finger)"/>
    <property type="match status" value="1"/>
</dbReference>
<dbReference type="InterPro" id="IPR013083">
    <property type="entry name" value="Znf_RING/FYVE/PHD"/>
</dbReference>
<protein>
    <recommendedName>
        <fullName evidence="5">RING-type domain-containing protein</fullName>
    </recommendedName>
</protein>
<dbReference type="SUPFAM" id="SSF57850">
    <property type="entry name" value="RING/U-box"/>
    <property type="match status" value="1"/>
</dbReference>
<comment type="caution">
    <text evidence="6">The sequence shown here is derived from an EMBL/GenBank/DDBJ whole genome shotgun (WGS) entry which is preliminary data.</text>
</comment>
<keyword evidence="1" id="KW-0479">Metal-binding</keyword>
<dbReference type="Pfam" id="PF00097">
    <property type="entry name" value="zf-C3HC4"/>
    <property type="match status" value="1"/>
</dbReference>
<evidence type="ECO:0000256" key="3">
    <source>
        <dbReference type="ARBA" id="ARBA00022833"/>
    </source>
</evidence>
<proteinExistence type="predicted"/>
<dbReference type="GO" id="GO:0008270">
    <property type="term" value="F:zinc ion binding"/>
    <property type="evidence" value="ECO:0007669"/>
    <property type="project" value="UniProtKB-KW"/>
</dbReference>
<evidence type="ECO:0000256" key="2">
    <source>
        <dbReference type="ARBA" id="ARBA00022771"/>
    </source>
</evidence>
<organism evidence="6 7">
    <name type="scientific">Setomelanomma holmii</name>
    <dbReference type="NCBI Taxonomy" id="210430"/>
    <lineage>
        <taxon>Eukaryota</taxon>
        <taxon>Fungi</taxon>
        <taxon>Dikarya</taxon>
        <taxon>Ascomycota</taxon>
        <taxon>Pezizomycotina</taxon>
        <taxon>Dothideomycetes</taxon>
        <taxon>Pleosporomycetidae</taxon>
        <taxon>Pleosporales</taxon>
        <taxon>Pleosporineae</taxon>
        <taxon>Phaeosphaeriaceae</taxon>
        <taxon>Setomelanomma</taxon>
    </lineage>
</organism>
<dbReference type="SMART" id="SM00184">
    <property type="entry name" value="RING"/>
    <property type="match status" value="1"/>
</dbReference>